<dbReference type="STRING" id="46835.A0A504YQ08"/>
<evidence type="ECO:0000256" key="2">
    <source>
        <dbReference type="SAM" id="Phobius"/>
    </source>
</evidence>
<dbReference type="AlphaFoldDB" id="A0A504YQ08"/>
<accession>A0A504YQ08</accession>
<name>A0A504YQ08_FASGI</name>
<gene>
    <name evidence="3" type="ORF">FGIG_04401</name>
</gene>
<reference evidence="3 4" key="1">
    <citation type="submission" date="2019-04" db="EMBL/GenBank/DDBJ databases">
        <title>Annotation for the trematode Fasciola gigantica.</title>
        <authorList>
            <person name="Choi Y.-J."/>
        </authorList>
    </citation>
    <scope>NUCLEOTIDE SEQUENCE [LARGE SCALE GENOMIC DNA]</scope>
    <source>
        <strain evidence="3">Uganda_cow_1</strain>
    </source>
</reference>
<evidence type="ECO:0000313" key="3">
    <source>
        <dbReference type="EMBL" id="TPP62499.1"/>
    </source>
</evidence>
<keyword evidence="2" id="KW-0812">Transmembrane</keyword>
<dbReference type="OrthoDB" id="10015491at2759"/>
<organism evidence="3 4">
    <name type="scientific">Fasciola gigantica</name>
    <name type="common">Giant liver fluke</name>
    <dbReference type="NCBI Taxonomy" id="46835"/>
    <lineage>
        <taxon>Eukaryota</taxon>
        <taxon>Metazoa</taxon>
        <taxon>Spiralia</taxon>
        <taxon>Lophotrochozoa</taxon>
        <taxon>Platyhelminthes</taxon>
        <taxon>Trematoda</taxon>
        <taxon>Digenea</taxon>
        <taxon>Plagiorchiida</taxon>
        <taxon>Echinostomata</taxon>
        <taxon>Echinostomatoidea</taxon>
        <taxon>Fasciolidae</taxon>
        <taxon>Fasciola</taxon>
    </lineage>
</organism>
<dbReference type="Proteomes" id="UP000316759">
    <property type="component" value="Unassembled WGS sequence"/>
</dbReference>
<keyword evidence="4" id="KW-1185">Reference proteome</keyword>
<evidence type="ECO:0000256" key="1">
    <source>
        <dbReference type="SAM" id="MobiDB-lite"/>
    </source>
</evidence>
<feature type="compositionally biased region" description="Polar residues" evidence="1">
    <location>
        <begin position="472"/>
        <end position="498"/>
    </location>
</feature>
<proteinExistence type="predicted"/>
<protein>
    <submittedName>
        <fullName evidence="3">Uncharacterized protein</fullName>
    </submittedName>
</protein>
<dbReference type="EMBL" id="SUNJ01006767">
    <property type="protein sequence ID" value="TPP62499.1"/>
    <property type="molecule type" value="Genomic_DNA"/>
</dbReference>
<feature type="region of interest" description="Disordered" evidence="1">
    <location>
        <begin position="466"/>
        <end position="498"/>
    </location>
</feature>
<evidence type="ECO:0000313" key="4">
    <source>
        <dbReference type="Proteomes" id="UP000316759"/>
    </source>
</evidence>
<keyword evidence="2" id="KW-0472">Membrane</keyword>
<comment type="caution">
    <text evidence="3">The sequence shown here is derived from an EMBL/GenBank/DDBJ whole genome shotgun (WGS) entry which is preliminary data.</text>
</comment>
<feature type="transmembrane region" description="Helical" evidence="2">
    <location>
        <begin position="125"/>
        <end position="155"/>
    </location>
</feature>
<keyword evidence="2" id="KW-1133">Transmembrane helix</keyword>
<sequence length="498" mass="53783">MSTQLKRSSILDAAVIDQTSSNLLAVKLDQLVKLNCSADANPVAHISLYRLGEAGNQMLHRLSELHSGPNQSFTISQRQDSVQSTSVLLSELSLRQLEYAIKTEGSQVNKATGVSRIPVIQLTQVFLAVIFVIGSSAATGLAVIFVVTIGCLIRYSRTHSTQSTDSKNSAVKLTFIKVQLEITSVPCFNYFLQPMCHFCLAAQNPAFLDTQIEVDDVLGSGTAVNCKKSDDSGCELGDVTSISPGPNDATFREKTTAVCQEFQPLLNTIFLQNPPVVGYPSNKAQCDTVRNNSKYGKTFFNAYAGTDVDPSTNLTSSQQRSVQMQPMCDQSANIMYDSIHGSSTFERPLLTNPLSPILVVTPTLAQSDVYDNSILPTSLFIPQVVFSSPNGLITSPVKSSCFTSRLQSRSLRSIVPNDSSSLLRNAPDIYPDLSVSPLKFSDDKPGFSASSSSSNAILVCSVGHTKNDHQSSSETRPGSQLTEVFTSRNCSDDNGTNI</sequence>